<dbReference type="Gene3D" id="3.40.30.10">
    <property type="entry name" value="Glutaredoxin"/>
    <property type="match status" value="1"/>
</dbReference>
<comment type="caution">
    <text evidence="1">The sequence shown here is derived from an EMBL/GenBank/DDBJ whole genome shotgun (WGS) entry which is preliminary data.</text>
</comment>
<sequence length="57" mass="6186">MSDRGIPFEEGDLTEPDNLAAAKALGHSSAPVVVVGDRSWSGFRPDFLDEIAERVKE</sequence>
<dbReference type="InterPro" id="IPR036249">
    <property type="entry name" value="Thioredoxin-like_sf"/>
</dbReference>
<evidence type="ECO:0000313" key="1">
    <source>
        <dbReference type="EMBL" id="MDR6868472.1"/>
    </source>
</evidence>
<reference evidence="1 2" key="1">
    <citation type="submission" date="2023-07" db="EMBL/GenBank/DDBJ databases">
        <title>Sorghum-associated microbial communities from plants grown in Nebraska, USA.</title>
        <authorList>
            <person name="Schachtman D."/>
        </authorList>
    </citation>
    <scope>NUCLEOTIDE SEQUENCE [LARGE SCALE GENOMIC DNA]</scope>
    <source>
        <strain evidence="1 2">2980</strain>
    </source>
</reference>
<dbReference type="Proteomes" id="UP001259347">
    <property type="component" value="Unassembled WGS sequence"/>
</dbReference>
<keyword evidence="2" id="KW-1185">Reference proteome</keyword>
<protein>
    <submittedName>
        <fullName evidence="1">Glutaredoxin</fullName>
    </submittedName>
</protein>
<proteinExistence type="predicted"/>
<dbReference type="CDD" id="cd02976">
    <property type="entry name" value="NrdH"/>
    <property type="match status" value="1"/>
</dbReference>
<name>A0ABU1SFX3_9MICO</name>
<dbReference type="SUPFAM" id="SSF52833">
    <property type="entry name" value="Thioredoxin-like"/>
    <property type="match status" value="1"/>
</dbReference>
<gene>
    <name evidence="1" type="ORF">J2Y69_003088</name>
</gene>
<accession>A0ABU1SFX3</accession>
<evidence type="ECO:0000313" key="2">
    <source>
        <dbReference type="Proteomes" id="UP001259347"/>
    </source>
</evidence>
<dbReference type="EMBL" id="JAVDUM010000014">
    <property type="protein sequence ID" value="MDR6868472.1"/>
    <property type="molecule type" value="Genomic_DNA"/>
</dbReference>
<organism evidence="1 2">
    <name type="scientific">Microbacterium resistens</name>
    <dbReference type="NCBI Taxonomy" id="156977"/>
    <lineage>
        <taxon>Bacteria</taxon>
        <taxon>Bacillati</taxon>
        <taxon>Actinomycetota</taxon>
        <taxon>Actinomycetes</taxon>
        <taxon>Micrococcales</taxon>
        <taxon>Microbacteriaceae</taxon>
        <taxon>Microbacterium</taxon>
    </lineage>
</organism>